<evidence type="ECO:0000256" key="2">
    <source>
        <dbReference type="SAM" id="MobiDB-lite"/>
    </source>
</evidence>
<dbReference type="InterPro" id="IPR038332">
    <property type="entry name" value="PPE_sf"/>
</dbReference>
<name>A0ABV4CQT9_9PSEU</name>
<protein>
    <submittedName>
        <fullName evidence="4">PPE domain-containing protein</fullName>
    </submittedName>
</protein>
<feature type="region of interest" description="Disordered" evidence="2">
    <location>
        <begin position="207"/>
        <end position="394"/>
    </location>
</feature>
<dbReference type="Gene3D" id="1.20.1260.20">
    <property type="entry name" value="PPE superfamily"/>
    <property type="match status" value="1"/>
</dbReference>
<dbReference type="SUPFAM" id="SSF140459">
    <property type="entry name" value="PE/PPE dimer-like"/>
    <property type="match status" value="1"/>
</dbReference>
<comment type="caution">
    <text evidence="4">The sequence shown here is derived from an EMBL/GenBank/DDBJ whole genome shotgun (WGS) entry which is preliminary data.</text>
</comment>
<dbReference type="InterPro" id="IPR000030">
    <property type="entry name" value="PPE_dom"/>
</dbReference>
<sequence>MEWASNKADQGWRAVHDTGAGLFGYDTYVQQEAQQQAQEAARAGTKERAQIAEENRALADEVTGFDSPGISSSVNWTAFDHEQIYNTNQDTIEEGKAVETARAWQDLGKSLRARAVPFDSKLREIISSGWRGEAAEQAQRMGAPVRNWMEGSGAAFEMTGNNLETAASGAGQVRSAIPEPEGYRWGRTAVAALAGGPGVTADVVSQMREQREAEKQAQETMARVYSPTLTDVDARMPAFQKPDGTPAEPPSPRRPHQDTGWGTPVRPPGPGGGGGEVGGGGGSYPAPGGGGAVPWRESPGGGGEVPPDPRQDGSSEGSRGSDGGRGGGRGSDGPDETESSWNTPAPGPTPGPGAVAPPSGGGGGGGGGAGMVPGLGGGGAGGAGGVRGAGGVGA</sequence>
<dbReference type="EMBL" id="JBGEHV010000097">
    <property type="protein sequence ID" value="MEY8043453.1"/>
    <property type="molecule type" value="Genomic_DNA"/>
</dbReference>
<dbReference type="Pfam" id="PF00823">
    <property type="entry name" value="PPE"/>
    <property type="match status" value="1"/>
</dbReference>
<accession>A0ABV4CQT9</accession>
<evidence type="ECO:0000259" key="3">
    <source>
        <dbReference type="Pfam" id="PF00823"/>
    </source>
</evidence>
<feature type="domain" description="PPE" evidence="3">
    <location>
        <begin position="96"/>
        <end position="194"/>
    </location>
</feature>
<feature type="non-terminal residue" evidence="4">
    <location>
        <position position="394"/>
    </location>
</feature>
<dbReference type="Proteomes" id="UP001564626">
    <property type="component" value="Unassembled WGS sequence"/>
</dbReference>
<keyword evidence="5" id="KW-1185">Reference proteome</keyword>
<proteinExistence type="inferred from homology"/>
<reference evidence="4 5" key="1">
    <citation type="submission" date="2024-08" db="EMBL/GenBank/DDBJ databases">
        <title>Genome mining of Saccharopolyspora cebuensis PGLac3 from Nigerian medicinal plant.</title>
        <authorList>
            <person name="Ezeobiora C.E."/>
            <person name="Igbokwe N.H."/>
            <person name="Amin D.H."/>
            <person name="Mendie U.E."/>
        </authorList>
    </citation>
    <scope>NUCLEOTIDE SEQUENCE [LARGE SCALE GENOMIC DNA]</scope>
    <source>
        <strain evidence="4 5">PGLac3</strain>
    </source>
</reference>
<evidence type="ECO:0000313" key="4">
    <source>
        <dbReference type="EMBL" id="MEY8043453.1"/>
    </source>
</evidence>
<evidence type="ECO:0000313" key="5">
    <source>
        <dbReference type="Proteomes" id="UP001564626"/>
    </source>
</evidence>
<gene>
    <name evidence="4" type="ORF">AB8O55_28940</name>
</gene>
<dbReference type="RefSeq" id="WP_369775708.1">
    <property type="nucleotide sequence ID" value="NZ_JBGEHV010000097.1"/>
</dbReference>
<feature type="compositionally biased region" description="Gly residues" evidence="2">
    <location>
        <begin position="271"/>
        <end position="292"/>
    </location>
</feature>
<evidence type="ECO:0000256" key="1">
    <source>
        <dbReference type="ARBA" id="ARBA00010652"/>
    </source>
</evidence>
<feature type="compositionally biased region" description="Basic and acidic residues" evidence="2">
    <location>
        <begin position="208"/>
        <end position="217"/>
    </location>
</feature>
<feature type="compositionally biased region" description="Gly residues" evidence="2">
    <location>
        <begin position="320"/>
        <end position="331"/>
    </location>
</feature>
<feature type="compositionally biased region" description="Gly residues" evidence="2">
    <location>
        <begin position="359"/>
        <end position="394"/>
    </location>
</feature>
<comment type="similarity">
    <text evidence="1">Belongs to the mycobacterial PPE family.</text>
</comment>
<organism evidence="4 5">
    <name type="scientific">Saccharopolyspora cebuensis</name>
    <dbReference type="NCBI Taxonomy" id="418759"/>
    <lineage>
        <taxon>Bacteria</taxon>
        <taxon>Bacillati</taxon>
        <taxon>Actinomycetota</taxon>
        <taxon>Actinomycetes</taxon>
        <taxon>Pseudonocardiales</taxon>
        <taxon>Pseudonocardiaceae</taxon>
        <taxon>Saccharopolyspora</taxon>
    </lineage>
</organism>